<comment type="caution">
    <text evidence="1">The sequence shown here is derived from an EMBL/GenBank/DDBJ whole genome shotgun (WGS) entry which is preliminary data.</text>
</comment>
<dbReference type="RefSeq" id="WP_182663964.1">
    <property type="nucleotide sequence ID" value="NZ_VKHS01000288.1"/>
</dbReference>
<name>A0A7W3T3Y8_9ACTN</name>
<gene>
    <name evidence="1" type="ORF">FOE67_13375</name>
</gene>
<sequence length="121" mass="13018">MRRRDPRLLISERECRTLAPGINAWLARGATEAEVIRALSQGLPTVLRGRAAGILAWRLREHLPPPAPAPTAAPLVPAAPVPVRGKPYPCRGCHNVVLRPESGLTHCQACREAMTRAPAAA</sequence>
<keyword evidence="2" id="KW-1185">Reference proteome</keyword>
<dbReference type="EMBL" id="VKHS01000288">
    <property type="protein sequence ID" value="MBB0230477.1"/>
    <property type="molecule type" value="Genomic_DNA"/>
</dbReference>
<dbReference type="Proteomes" id="UP000530234">
    <property type="component" value="Unassembled WGS sequence"/>
</dbReference>
<dbReference type="AlphaFoldDB" id="A0A7W3T3Y8"/>
<evidence type="ECO:0008006" key="3">
    <source>
        <dbReference type="Google" id="ProtNLM"/>
    </source>
</evidence>
<evidence type="ECO:0000313" key="2">
    <source>
        <dbReference type="Proteomes" id="UP000530234"/>
    </source>
</evidence>
<evidence type="ECO:0000313" key="1">
    <source>
        <dbReference type="EMBL" id="MBB0230477.1"/>
    </source>
</evidence>
<protein>
    <recommendedName>
        <fullName evidence="3">Helix-turn-helix domain-containing protein</fullName>
    </recommendedName>
</protein>
<accession>A0A7W3T3Y8</accession>
<organism evidence="1 2">
    <name type="scientific">Streptomyces calidiresistens</name>
    <dbReference type="NCBI Taxonomy" id="1485586"/>
    <lineage>
        <taxon>Bacteria</taxon>
        <taxon>Bacillati</taxon>
        <taxon>Actinomycetota</taxon>
        <taxon>Actinomycetes</taxon>
        <taxon>Kitasatosporales</taxon>
        <taxon>Streptomycetaceae</taxon>
        <taxon>Streptomyces</taxon>
    </lineage>
</organism>
<proteinExistence type="predicted"/>
<reference evidence="2" key="1">
    <citation type="submission" date="2019-10" db="EMBL/GenBank/DDBJ databases">
        <title>Streptomyces sp. nov., a novel actinobacterium isolated from alkaline environment.</title>
        <authorList>
            <person name="Golinska P."/>
        </authorList>
    </citation>
    <scope>NUCLEOTIDE SEQUENCE [LARGE SCALE GENOMIC DNA]</scope>
    <source>
        <strain evidence="2">DSM 42108</strain>
    </source>
</reference>